<dbReference type="InterPro" id="IPR012340">
    <property type="entry name" value="NA-bd_OB-fold"/>
</dbReference>
<name>A0A2M6WCE4_9BACT</name>
<dbReference type="FunFam" id="2.40.50.140:FF:000009">
    <property type="entry name" value="Elongation factor P"/>
    <property type="match status" value="1"/>
</dbReference>
<comment type="subcellular location">
    <subcellularLocation>
        <location evidence="1 7">Cytoplasm</location>
    </subcellularLocation>
</comment>
<dbReference type="EMBL" id="PFBO01000070">
    <property type="protein sequence ID" value="PIT90456.1"/>
    <property type="molecule type" value="Genomic_DNA"/>
</dbReference>
<dbReference type="SUPFAM" id="SSF50104">
    <property type="entry name" value="Translation proteins SH3-like domain"/>
    <property type="match status" value="1"/>
</dbReference>
<comment type="similarity">
    <text evidence="3 7 9">Belongs to the elongation factor P family.</text>
</comment>
<feature type="domain" description="Elongation factor P C-terminal" evidence="10">
    <location>
        <begin position="129"/>
        <end position="184"/>
    </location>
</feature>
<evidence type="ECO:0000256" key="7">
    <source>
        <dbReference type="HAMAP-Rule" id="MF_00141"/>
    </source>
</evidence>
<accession>A0A2M6WCE4</accession>
<evidence type="ECO:0000256" key="1">
    <source>
        <dbReference type="ARBA" id="ARBA00004496"/>
    </source>
</evidence>
<keyword evidence="5 7" id="KW-0251">Elongation factor</keyword>
<dbReference type="PIRSF" id="PIRSF005901">
    <property type="entry name" value="EF-P"/>
    <property type="match status" value="1"/>
</dbReference>
<feature type="domain" description="Translation elongation factor P/YeiP central" evidence="11">
    <location>
        <begin position="67"/>
        <end position="121"/>
    </location>
</feature>
<dbReference type="AlphaFoldDB" id="A0A2M6WCE4"/>
<dbReference type="InterPro" id="IPR008991">
    <property type="entry name" value="Translation_prot_SH3-like_sf"/>
</dbReference>
<dbReference type="SMART" id="SM01185">
    <property type="entry name" value="EFP"/>
    <property type="match status" value="1"/>
</dbReference>
<dbReference type="InterPro" id="IPR020599">
    <property type="entry name" value="Transl_elong_fac_P/YeiP"/>
</dbReference>
<gene>
    <name evidence="7 12" type="primary">efp</name>
    <name evidence="12" type="ORF">COU22_02090</name>
</gene>
<dbReference type="SUPFAM" id="SSF50249">
    <property type="entry name" value="Nucleic acid-binding proteins"/>
    <property type="match status" value="2"/>
</dbReference>
<keyword evidence="6 7" id="KW-0648">Protein biosynthesis</keyword>
<evidence type="ECO:0000256" key="2">
    <source>
        <dbReference type="ARBA" id="ARBA00004815"/>
    </source>
</evidence>
<evidence type="ECO:0000259" key="10">
    <source>
        <dbReference type="SMART" id="SM00841"/>
    </source>
</evidence>
<dbReference type="GO" id="GO:0005829">
    <property type="term" value="C:cytosol"/>
    <property type="evidence" value="ECO:0007669"/>
    <property type="project" value="UniProtKB-ARBA"/>
</dbReference>
<dbReference type="PANTHER" id="PTHR30053">
    <property type="entry name" value="ELONGATION FACTOR P"/>
    <property type="match status" value="1"/>
</dbReference>
<organism evidence="12 13">
    <name type="scientific">Candidatus Komeilibacteria bacterium CG10_big_fil_rev_8_21_14_0_10_41_13</name>
    <dbReference type="NCBI Taxonomy" id="1974476"/>
    <lineage>
        <taxon>Bacteria</taxon>
        <taxon>Candidatus Komeiliibacteriota</taxon>
    </lineage>
</organism>
<evidence type="ECO:0000256" key="4">
    <source>
        <dbReference type="ARBA" id="ARBA00022490"/>
    </source>
</evidence>
<dbReference type="InterPro" id="IPR014722">
    <property type="entry name" value="Rib_uL2_dom2"/>
</dbReference>
<evidence type="ECO:0000313" key="13">
    <source>
        <dbReference type="Proteomes" id="UP000230543"/>
    </source>
</evidence>
<evidence type="ECO:0000256" key="5">
    <source>
        <dbReference type="ARBA" id="ARBA00022768"/>
    </source>
</evidence>
<dbReference type="NCBIfam" id="TIGR00038">
    <property type="entry name" value="efp"/>
    <property type="match status" value="1"/>
</dbReference>
<dbReference type="HAMAP" id="MF_00141">
    <property type="entry name" value="EF_P"/>
    <property type="match status" value="1"/>
</dbReference>
<dbReference type="CDD" id="cd04470">
    <property type="entry name" value="S1_EF-P_repeat_1"/>
    <property type="match status" value="1"/>
</dbReference>
<evidence type="ECO:0000256" key="3">
    <source>
        <dbReference type="ARBA" id="ARBA00009479"/>
    </source>
</evidence>
<protein>
    <recommendedName>
        <fullName evidence="7 8">Elongation factor P</fullName>
        <shortName evidence="7">EF-P</shortName>
    </recommendedName>
</protein>
<sequence>MLTISDIKLGSIINHNGQPYSVISAQHVKMGRGGANLKTKLKNLITGGNLEITFSSSDKVEEADLERSKANFLYQENGQYYFMDNESFEQFELDRESLGDQADFLKDGLIVDVLVYEGKPVSVKLPVKVEFKVVESPPGIKGDTAGSASKVVKLESGKEIKAPLFINQGDVIKINTETGEYVERVS</sequence>
<dbReference type="GO" id="GO:0003746">
    <property type="term" value="F:translation elongation factor activity"/>
    <property type="evidence" value="ECO:0007669"/>
    <property type="project" value="UniProtKB-UniRule"/>
</dbReference>
<dbReference type="Pfam" id="PF08207">
    <property type="entry name" value="EFP_N"/>
    <property type="match status" value="1"/>
</dbReference>
<reference evidence="13" key="1">
    <citation type="submission" date="2017-09" db="EMBL/GenBank/DDBJ databases">
        <title>Depth-based differentiation of microbial function through sediment-hosted aquifers and enrichment of novel symbionts in the deep terrestrial subsurface.</title>
        <authorList>
            <person name="Probst A.J."/>
            <person name="Ladd B."/>
            <person name="Jarett J.K."/>
            <person name="Geller-Mcgrath D.E."/>
            <person name="Sieber C.M.K."/>
            <person name="Emerson J.B."/>
            <person name="Anantharaman K."/>
            <person name="Thomas B.C."/>
            <person name="Malmstrom R."/>
            <person name="Stieglmeier M."/>
            <person name="Klingl A."/>
            <person name="Woyke T."/>
            <person name="Ryan C.M."/>
            <person name="Banfield J.F."/>
        </authorList>
    </citation>
    <scope>NUCLEOTIDE SEQUENCE [LARGE SCALE GENOMIC DNA]</scope>
</reference>
<dbReference type="FunFam" id="2.30.30.30:FF:000003">
    <property type="entry name" value="Elongation factor P"/>
    <property type="match status" value="1"/>
</dbReference>
<keyword evidence="4 7" id="KW-0963">Cytoplasm</keyword>
<evidence type="ECO:0000256" key="9">
    <source>
        <dbReference type="RuleBase" id="RU004389"/>
    </source>
</evidence>
<dbReference type="FunFam" id="2.40.50.140:FF:000004">
    <property type="entry name" value="Elongation factor P"/>
    <property type="match status" value="1"/>
</dbReference>
<evidence type="ECO:0000256" key="6">
    <source>
        <dbReference type="ARBA" id="ARBA00022917"/>
    </source>
</evidence>
<evidence type="ECO:0000256" key="8">
    <source>
        <dbReference type="NCBIfam" id="TIGR00038"/>
    </source>
</evidence>
<dbReference type="InterPro" id="IPR001059">
    <property type="entry name" value="Transl_elong_P/YeiP_cen"/>
</dbReference>
<dbReference type="InterPro" id="IPR011768">
    <property type="entry name" value="Transl_elongation_fac_P"/>
</dbReference>
<dbReference type="NCBIfam" id="NF001810">
    <property type="entry name" value="PRK00529.1"/>
    <property type="match status" value="1"/>
</dbReference>
<comment type="caution">
    <text evidence="12">The sequence shown here is derived from an EMBL/GenBank/DDBJ whole genome shotgun (WGS) entry which is preliminary data.</text>
</comment>
<dbReference type="Pfam" id="PF01132">
    <property type="entry name" value="EFP"/>
    <property type="match status" value="1"/>
</dbReference>
<dbReference type="Pfam" id="PF09285">
    <property type="entry name" value="Elong-fact-P_C"/>
    <property type="match status" value="1"/>
</dbReference>
<dbReference type="InterPro" id="IPR013185">
    <property type="entry name" value="Transl_elong_KOW-like"/>
</dbReference>
<evidence type="ECO:0000259" key="11">
    <source>
        <dbReference type="SMART" id="SM01185"/>
    </source>
</evidence>
<dbReference type="UniPathway" id="UPA00345"/>
<comment type="pathway">
    <text evidence="2 7">Protein biosynthesis; polypeptide chain elongation.</text>
</comment>
<dbReference type="PANTHER" id="PTHR30053:SF14">
    <property type="entry name" value="TRANSLATION ELONGATION FACTOR KOW-LIKE DOMAIN-CONTAINING PROTEIN"/>
    <property type="match status" value="1"/>
</dbReference>
<dbReference type="Proteomes" id="UP000230543">
    <property type="component" value="Unassembled WGS sequence"/>
</dbReference>
<dbReference type="InterPro" id="IPR015365">
    <property type="entry name" value="Elong-fact-P_C"/>
</dbReference>
<dbReference type="SMART" id="SM00841">
    <property type="entry name" value="Elong-fact-P_C"/>
    <property type="match status" value="1"/>
</dbReference>
<dbReference type="Gene3D" id="2.30.30.30">
    <property type="match status" value="1"/>
</dbReference>
<dbReference type="CDD" id="cd05794">
    <property type="entry name" value="S1_EF-P_repeat_2"/>
    <property type="match status" value="1"/>
</dbReference>
<dbReference type="GO" id="GO:0043043">
    <property type="term" value="P:peptide biosynthetic process"/>
    <property type="evidence" value="ECO:0007669"/>
    <property type="project" value="InterPro"/>
</dbReference>
<comment type="function">
    <text evidence="7">Involved in peptide bond synthesis. Stimulates efficient translation and peptide-bond synthesis on native or reconstituted 70S ribosomes in vitro. Probably functions indirectly by altering the affinity of the ribosome for aminoacyl-tRNA, thus increasing their reactivity as acceptors for peptidyl transferase.</text>
</comment>
<evidence type="ECO:0000313" key="12">
    <source>
        <dbReference type="EMBL" id="PIT90456.1"/>
    </source>
</evidence>
<proteinExistence type="inferred from homology"/>
<dbReference type="Gene3D" id="2.40.50.140">
    <property type="entry name" value="Nucleic acid-binding proteins"/>
    <property type="match status" value="2"/>
</dbReference>